<feature type="compositionally biased region" description="Polar residues" evidence="10">
    <location>
        <begin position="706"/>
        <end position="715"/>
    </location>
</feature>
<feature type="region of interest" description="Disordered" evidence="10">
    <location>
        <begin position="698"/>
        <end position="726"/>
    </location>
</feature>
<evidence type="ECO:0000256" key="7">
    <source>
        <dbReference type="ARBA" id="ARBA00023136"/>
    </source>
</evidence>
<dbReference type="InterPro" id="IPR013517">
    <property type="entry name" value="FG-GAP"/>
</dbReference>
<comment type="caution">
    <text evidence="13">The sequence shown here is derived from an EMBL/GenBank/DDBJ whole genome shotgun (WGS) entry which is preliminary data.</text>
</comment>
<evidence type="ECO:0000256" key="10">
    <source>
        <dbReference type="SAM" id="MobiDB-lite"/>
    </source>
</evidence>
<dbReference type="PROSITE" id="PS50850">
    <property type="entry name" value="MFS"/>
    <property type="match status" value="1"/>
</dbReference>
<dbReference type="EMBL" id="WMBF01000268">
    <property type="protein sequence ID" value="MBW5424106.1"/>
    <property type="molecule type" value="Genomic_DNA"/>
</dbReference>
<dbReference type="Gene3D" id="2.130.10.130">
    <property type="entry name" value="Integrin alpha, N-terminal"/>
    <property type="match status" value="3"/>
</dbReference>
<sequence length="848" mass="86022">MTIDVTAVNIALPDIRADLHGGMAGLQWVVDAYTLMFAALMLSAGALADRAGARRAYAWGVGLFTAASLACALAPGIGALIAARVAQGGAAAIVMPASLALIRQAYDDPRRRARAIALWTVGGSVAVAVGPVLGGVLTETAGWRAVFLLNLPVGALILALLSRTARSPRRPAPLDLAGQVTAVLALAGLAFAVIEGAHLGWTSAPVLAAFAVAVGSGLAFRAAEKRHSAPMVPLGLLRQRLVSVALAVGFAVNAGFYGVTFLLGLYYQQLRGMSGIEAGLMFVPLAAIITGTNLVSPRLAERVGRRRVVVLGQAVLALAMFALLPLAAHTPLWLVLVLLIPTGIGGALAVPALTAQLMDSVPGERAGTASGLLNSLRQTGGAMSVALFGALLAGAGSGFSLPGMRTGLLVAGLTPLTLPAATAGAAPAKHGDDFNGDGYRDYAYSSFSARGGGGVTVVFGTATGPGSTKQRLTQASPGVPGADEADDMFGEVRAAADFDGDGYGDLAVAATGENGSQGAVTILWGSASGLSKGTTLPNKNAGRHNYMGKDLATGDFNGDGKQDLAVINESMTYVYRGPLKRSGTTGAVTKLDKTTGFYASALISGKVNGDKKTDLAIIGDVVNPEKIASDAWFIKGGASALTPGKTLRLESQSGNGGSTERGGDGVIADFDKDGYGDIAIGTSLYSKHKGRVSVWYGSSGGPSRSARLTQSTSGVAGSAENDDEFGSSVSAGDVNGDGYADLAVGVHGEEIDGKEYAGGVHVFKGRASGLSGAGSQWFARNTPGVPGPLEADDTFGGLVRLRDTDRDGTADLYVNAGYGPLRLPGSPSGITTTGATQYDATPIDSFLD</sequence>
<keyword evidence="5" id="KW-0677">Repeat</keyword>
<organism evidence="13 14">
    <name type="scientific">Streptomyces anatolicus</name>
    <dbReference type="NCBI Taxonomy" id="2675858"/>
    <lineage>
        <taxon>Bacteria</taxon>
        <taxon>Bacillati</taxon>
        <taxon>Actinomycetota</taxon>
        <taxon>Actinomycetes</taxon>
        <taxon>Kitasatosporales</taxon>
        <taxon>Streptomycetaceae</taxon>
        <taxon>Streptomyces</taxon>
    </lineage>
</organism>
<keyword evidence="8" id="KW-0325">Glycoprotein</keyword>
<evidence type="ECO:0000313" key="14">
    <source>
        <dbReference type="Proteomes" id="UP001197114"/>
    </source>
</evidence>
<dbReference type="InterPro" id="IPR011701">
    <property type="entry name" value="MFS"/>
</dbReference>
<dbReference type="SUPFAM" id="SSF69318">
    <property type="entry name" value="Integrin alpha N-terminal domain"/>
    <property type="match status" value="1"/>
</dbReference>
<dbReference type="PANTHER" id="PTHR42718">
    <property type="entry name" value="MAJOR FACILITATOR SUPERFAMILY MULTIDRUG TRANSPORTER MFSC"/>
    <property type="match status" value="1"/>
</dbReference>
<dbReference type="InterPro" id="IPR013519">
    <property type="entry name" value="Int_alpha_beta-p"/>
</dbReference>
<protein>
    <submittedName>
        <fullName evidence="13">MFS transporter</fullName>
    </submittedName>
</protein>
<evidence type="ECO:0000256" key="5">
    <source>
        <dbReference type="ARBA" id="ARBA00022737"/>
    </source>
</evidence>
<feature type="transmembrane region" description="Helical" evidence="11">
    <location>
        <begin position="174"/>
        <end position="194"/>
    </location>
</feature>
<keyword evidence="9" id="KW-0046">Antibiotic resistance</keyword>
<keyword evidence="7 11" id="KW-0472">Membrane</keyword>
<feature type="transmembrane region" description="Helical" evidence="11">
    <location>
        <begin position="278"/>
        <end position="296"/>
    </location>
</feature>
<keyword evidence="14" id="KW-1185">Reference proteome</keyword>
<feature type="transmembrane region" description="Helical" evidence="11">
    <location>
        <begin position="56"/>
        <end position="75"/>
    </location>
</feature>
<dbReference type="Pfam" id="PF07690">
    <property type="entry name" value="MFS_1"/>
    <property type="match status" value="1"/>
</dbReference>
<feature type="transmembrane region" description="Helical" evidence="11">
    <location>
        <begin position="241"/>
        <end position="266"/>
    </location>
</feature>
<evidence type="ECO:0000256" key="9">
    <source>
        <dbReference type="ARBA" id="ARBA00023251"/>
    </source>
</evidence>
<feature type="transmembrane region" description="Helical" evidence="11">
    <location>
        <begin position="81"/>
        <end position="103"/>
    </location>
</feature>
<feature type="transmembrane region" description="Helical" evidence="11">
    <location>
        <begin position="333"/>
        <end position="358"/>
    </location>
</feature>
<feature type="transmembrane region" description="Helical" evidence="11">
    <location>
        <begin position="26"/>
        <end position="44"/>
    </location>
</feature>
<gene>
    <name evidence="13" type="ORF">GKQ77_21480</name>
</gene>
<keyword evidence="6 11" id="KW-1133">Transmembrane helix</keyword>
<feature type="transmembrane region" description="Helical" evidence="11">
    <location>
        <begin position="379"/>
        <end position="399"/>
    </location>
</feature>
<evidence type="ECO:0000256" key="4">
    <source>
        <dbReference type="ARBA" id="ARBA00022729"/>
    </source>
</evidence>
<keyword evidence="2" id="KW-0813">Transport</keyword>
<proteinExistence type="predicted"/>
<reference evidence="13 14" key="1">
    <citation type="submission" date="2019-11" db="EMBL/GenBank/DDBJ databases">
        <authorList>
            <person name="Ay H."/>
        </authorList>
    </citation>
    <scope>NUCLEOTIDE SEQUENCE [LARGE SCALE GENOMIC DNA]</scope>
    <source>
        <strain evidence="13 14">BG9H</strain>
    </source>
</reference>
<name>A0ABS6YUA3_9ACTN</name>
<dbReference type="SMART" id="SM00191">
    <property type="entry name" value="Int_alpha"/>
    <property type="match status" value="5"/>
</dbReference>
<dbReference type="PANTHER" id="PTHR42718:SF9">
    <property type="entry name" value="MAJOR FACILITATOR SUPERFAMILY MULTIDRUG TRANSPORTER MFSC"/>
    <property type="match status" value="1"/>
</dbReference>
<comment type="subcellular location">
    <subcellularLocation>
        <location evidence="1">Cell membrane</location>
        <topology evidence="1">Multi-pass membrane protein</topology>
    </subcellularLocation>
</comment>
<evidence type="ECO:0000256" key="8">
    <source>
        <dbReference type="ARBA" id="ARBA00023180"/>
    </source>
</evidence>
<evidence type="ECO:0000256" key="11">
    <source>
        <dbReference type="SAM" id="Phobius"/>
    </source>
</evidence>
<dbReference type="InterPro" id="IPR028994">
    <property type="entry name" value="Integrin_alpha_N"/>
</dbReference>
<dbReference type="CDD" id="cd17321">
    <property type="entry name" value="MFS_MMR_MDR_like"/>
    <property type="match status" value="1"/>
</dbReference>
<dbReference type="Gene3D" id="1.20.1720.10">
    <property type="entry name" value="Multidrug resistance protein D"/>
    <property type="match status" value="1"/>
</dbReference>
<feature type="transmembrane region" description="Helical" evidence="11">
    <location>
        <begin position="115"/>
        <end position="137"/>
    </location>
</feature>
<dbReference type="Proteomes" id="UP001197114">
    <property type="component" value="Unassembled WGS sequence"/>
</dbReference>
<feature type="transmembrane region" description="Helical" evidence="11">
    <location>
        <begin position="308"/>
        <end position="327"/>
    </location>
</feature>
<feature type="transmembrane region" description="Helical" evidence="11">
    <location>
        <begin position="200"/>
        <end position="220"/>
    </location>
</feature>
<dbReference type="Pfam" id="PF13517">
    <property type="entry name" value="FG-GAP_3"/>
    <property type="match status" value="1"/>
</dbReference>
<dbReference type="Gene3D" id="1.20.1250.20">
    <property type="entry name" value="MFS general substrate transporter like domains"/>
    <property type="match status" value="1"/>
</dbReference>
<feature type="transmembrane region" description="Helical" evidence="11">
    <location>
        <begin position="143"/>
        <end position="162"/>
    </location>
</feature>
<dbReference type="Pfam" id="PF01839">
    <property type="entry name" value="FG-GAP"/>
    <property type="match status" value="3"/>
</dbReference>
<evidence type="ECO:0000313" key="13">
    <source>
        <dbReference type="EMBL" id="MBW5424106.1"/>
    </source>
</evidence>
<dbReference type="SUPFAM" id="SSF103473">
    <property type="entry name" value="MFS general substrate transporter"/>
    <property type="match status" value="1"/>
</dbReference>
<keyword evidence="3 11" id="KW-0812">Transmembrane</keyword>
<evidence type="ECO:0000256" key="2">
    <source>
        <dbReference type="ARBA" id="ARBA00022448"/>
    </source>
</evidence>
<dbReference type="PROSITE" id="PS51470">
    <property type="entry name" value="FG_GAP"/>
    <property type="match status" value="2"/>
</dbReference>
<dbReference type="InterPro" id="IPR020846">
    <property type="entry name" value="MFS_dom"/>
</dbReference>
<dbReference type="PRINTS" id="PR01185">
    <property type="entry name" value="INTEGRINA"/>
</dbReference>
<keyword evidence="4" id="KW-0732">Signal</keyword>
<evidence type="ECO:0000256" key="6">
    <source>
        <dbReference type="ARBA" id="ARBA00022989"/>
    </source>
</evidence>
<accession>A0ABS6YUA3</accession>
<evidence type="ECO:0000256" key="3">
    <source>
        <dbReference type="ARBA" id="ARBA00022692"/>
    </source>
</evidence>
<evidence type="ECO:0000256" key="1">
    <source>
        <dbReference type="ARBA" id="ARBA00004651"/>
    </source>
</evidence>
<dbReference type="InterPro" id="IPR000413">
    <property type="entry name" value="Integrin_alpha"/>
</dbReference>
<evidence type="ECO:0000259" key="12">
    <source>
        <dbReference type="PROSITE" id="PS50850"/>
    </source>
</evidence>
<feature type="domain" description="Major facilitator superfamily (MFS) profile" evidence="12">
    <location>
        <begin position="1"/>
        <end position="429"/>
    </location>
</feature>
<dbReference type="InterPro" id="IPR036259">
    <property type="entry name" value="MFS_trans_sf"/>
</dbReference>